<evidence type="ECO:0000313" key="7">
    <source>
        <dbReference type="Proteomes" id="UP000179807"/>
    </source>
</evidence>
<dbReference type="GO" id="GO:0003723">
    <property type="term" value="F:RNA binding"/>
    <property type="evidence" value="ECO:0007669"/>
    <property type="project" value="InterPro"/>
</dbReference>
<dbReference type="Pfam" id="PF00076">
    <property type="entry name" value="RRM_1"/>
    <property type="match status" value="1"/>
</dbReference>
<evidence type="ECO:0000256" key="1">
    <source>
        <dbReference type="ARBA" id="ARBA00022723"/>
    </source>
</evidence>
<dbReference type="InterPro" id="IPR009145">
    <property type="entry name" value="U2AF_small"/>
</dbReference>
<keyword evidence="1" id="KW-0479">Metal-binding</keyword>
<dbReference type="Proteomes" id="UP000179807">
    <property type="component" value="Unassembled WGS sequence"/>
</dbReference>
<evidence type="ECO:0000259" key="5">
    <source>
        <dbReference type="Pfam" id="PF00076"/>
    </source>
</evidence>
<protein>
    <submittedName>
        <fullName evidence="6">U2 snrnp auxiliary factor, small subunit</fullName>
    </submittedName>
</protein>
<evidence type="ECO:0000256" key="2">
    <source>
        <dbReference type="ARBA" id="ARBA00022737"/>
    </source>
</evidence>
<evidence type="ECO:0000256" key="3">
    <source>
        <dbReference type="ARBA" id="ARBA00022771"/>
    </source>
</evidence>
<comment type="caution">
    <text evidence="6">The sequence shown here is derived from an EMBL/GenBank/DDBJ whole genome shotgun (WGS) entry which is preliminary data.</text>
</comment>
<dbReference type="AlphaFoldDB" id="A0A1J4K4S6"/>
<feature type="domain" description="RRM" evidence="5">
    <location>
        <begin position="71"/>
        <end position="126"/>
    </location>
</feature>
<keyword evidence="4" id="KW-0862">Zinc</keyword>
<dbReference type="EMBL" id="MLAK01000783">
    <property type="protein sequence ID" value="OHT04686.1"/>
    <property type="molecule type" value="Genomic_DNA"/>
</dbReference>
<dbReference type="PRINTS" id="PR01848">
    <property type="entry name" value="U2AUXFACTOR"/>
</dbReference>
<dbReference type="InterPro" id="IPR012677">
    <property type="entry name" value="Nucleotide-bd_a/b_plait_sf"/>
</dbReference>
<evidence type="ECO:0000256" key="4">
    <source>
        <dbReference type="ARBA" id="ARBA00022833"/>
    </source>
</evidence>
<keyword evidence="3" id="KW-0863">Zinc-finger</keyword>
<dbReference type="RefSeq" id="XP_068357822.1">
    <property type="nucleotide sequence ID" value="XM_068505705.1"/>
</dbReference>
<dbReference type="PANTHER" id="PTHR12620">
    <property type="entry name" value="U2 SNRNP AUXILIARY FACTOR, SMALL SUBUNIT"/>
    <property type="match status" value="1"/>
</dbReference>
<dbReference type="InterPro" id="IPR000504">
    <property type="entry name" value="RRM_dom"/>
</dbReference>
<organism evidence="6 7">
    <name type="scientific">Tritrichomonas foetus</name>
    <dbReference type="NCBI Taxonomy" id="1144522"/>
    <lineage>
        <taxon>Eukaryota</taxon>
        <taxon>Metamonada</taxon>
        <taxon>Parabasalia</taxon>
        <taxon>Tritrichomonadida</taxon>
        <taxon>Tritrichomonadidae</taxon>
        <taxon>Tritrichomonas</taxon>
    </lineage>
</organism>
<name>A0A1J4K4S6_9EUKA</name>
<dbReference type="GO" id="GO:0000398">
    <property type="term" value="P:mRNA splicing, via spliceosome"/>
    <property type="evidence" value="ECO:0007669"/>
    <property type="project" value="InterPro"/>
</dbReference>
<dbReference type="GO" id="GO:0089701">
    <property type="term" value="C:U2AF complex"/>
    <property type="evidence" value="ECO:0007669"/>
    <property type="project" value="InterPro"/>
</dbReference>
<keyword evidence="7" id="KW-1185">Reference proteome</keyword>
<reference evidence="6" key="1">
    <citation type="submission" date="2016-10" db="EMBL/GenBank/DDBJ databases">
        <authorList>
            <person name="Benchimol M."/>
            <person name="Almeida L.G."/>
            <person name="Vasconcelos A.T."/>
            <person name="Perreira-Neves A."/>
            <person name="Rosa I.A."/>
            <person name="Tasca T."/>
            <person name="Bogo M.R."/>
            <person name="de Souza W."/>
        </authorList>
    </citation>
    <scope>NUCLEOTIDE SEQUENCE [LARGE SCALE GENOMIC DNA]</scope>
    <source>
        <strain evidence="6">K</strain>
    </source>
</reference>
<proteinExistence type="predicted"/>
<dbReference type="GeneID" id="94840409"/>
<dbReference type="GO" id="GO:0008270">
    <property type="term" value="F:zinc ion binding"/>
    <property type="evidence" value="ECO:0007669"/>
    <property type="project" value="UniProtKB-KW"/>
</dbReference>
<accession>A0A1J4K4S6</accession>
<dbReference type="Gene3D" id="3.30.70.330">
    <property type="match status" value="1"/>
</dbReference>
<gene>
    <name evidence="6" type="ORF">TRFO_27683</name>
</gene>
<sequence length="145" mass="16637">MKNLCYQFKKTGICQCAQGYVFLHSDYTFPHVLILHHIYPNPDYFYLLLGEPESQISNNLKTSLFDAFYYDLFLECSQFGLIQNIIVSRNVNASIAGTAWIFYDSPDCAITAQKAMNNRFHAGRKILATLWDSHKLTTILCDPPN</sequence>
<keyword evidence="2" id="KW-0677">Repeat</keyword>
<dbReference type="SUPFAM" id="SSF54928">
    <property type="entry name" value="RNA-binding domain, RBD"/>
    <property type="match status" value="1"/>
</dbReference>
<dbReference type="InterPro" id="IPR035979">
    <property type="entry name" value="RBD_domain_sf"/>
</dbReference>
<evidence type="ECO:0000313" key="6">
    <source>
        <dbReference type="EMBL" id="OHT04686.1"/>
    </source>
</evidence>
<dbReference type="VEuPathDB" id="TrichDB:TRFO_27683"/>
<dbReference type="OrthoDB" id="20943at2759"/>